<dbReference type="GO" id="GO:0005737">
    <property type="term" value="C:cytoplasm"/>
    <property type="evidence" value="ECO:0007669"/>
    <property type="project" value="UniProtKB-SubCell"/>
</dbReference>
<evidence type="ECO:0000256" key="7">
    <source>
        <dbReference type="ARBA" id="ARBA00022691"/>
    </source>
</evidence>
<dbReference type="AlphaFoldDB" id="A0A0W0CIY5"/>
<dbReference type="GO" id="GO:0045903">
    <property type="term" value="P:positive regulation of translational fidelity"/>
    <property type="evidence" value="ECO:0007669"/>
    <property type="project" value="EnsemblFungi"/>
</dbReference>
<evidence type="ECO:0000256" key="2">
    <source>
        <dbReference type="ARBA" id="ARBA00004496"/>
    </source>
</evidence>
<keyword evidence="4" id="KW-0963">Cytoplasm</keyword>
<keyword evidence="5 10" id="KW-0489">Methyltransferase</keyword>
<dbReference type="PhylomeDB" id="A0A0W0CIY5"/>
<comment type="caution">
    <text evidence="10">The sequence shown here is derived from an EMBL/GenBank/DDBJ whole genome shotgun (WGS) entry which is preliminary data.</text>
</comment>
<accession>A0A0W0CIY5</accession>
<comment type="subcellular location">
    <subcellularLocation>
        <location evidence="2">Cytoplasm</location>
    </subcellularLocation>
    <subcellularLocation>
        <location evidence="1">Nucleus</location>
    </subcellularLocation>
</comment>
<evidence type="ECO:0000256" key="8">
    <source>
        <dbReference type="ARBA" id="ARBA00023242"/>
    </source>
</evidence>
<keyword evidence="7" id="KW-0949">S-adenosyl-L-methionine</keyword>
<dbReference type="VEuPathDB" id="FungiDB:B1J91_C01331g"/>
<keyword evidence="8" id="KW-0539">Nucleus</keyword>
<dbReference type="VEuPathDB" id="FungiDB:GVI51_C01067"/>
<evidence type="ECO:0000256" key="6">
    <source>
        <dbReference type="ARBA" id="ARBA00022679"/>
    </source>
</evidence>
<name>A0A0W0CIY5_CANGB</name>
<dbReference type="PANTHER" id="PTHR14614:SF39">
    <property type="entry name" value="HISTIDINE PROTEIN METHYLTRANSFERASE 1 HOMOLOG"/>
    <property type="match status" value="1"/>
</dbReference>
<evidence type="ECO:0000256" key="5">
    <source>
        <dbReference type="ARBA" id="ARBA00022603"/>
    </source>
</evidence>
<gene>
    <name evidence="10" type="ORF">AO440_000418</name>
</gene>
<dbReference type="GO" id="GO:0000027">
    <property type="term" value="P:ribosomal large subunit assembly"/>
    <property type="evidence" value="ECO:0007669"/>
    <property type="project" value="EnsemblFungi"/>
</dbReference>
<dbReference type="EMBL" id="LLZZ01000179">
    <property type="protein sequence ID" value="KTA95849.1"/>
    <property type="molecule type" value="Genomic_DNA"/>
</dbReference>
<organism evidence="10 11">
    <name type="scientific">Candida glabrata</name>
    <name type="common">Yeast</name>
    <name type="synonym">Torulopsis glabrata</name>
    <dbReference type="NCBI Taxonomy" id="5478"/>
    <lineage>
        <taxon>Eukaryota</taxon>
        <taxon>Fungi</taxon>
        <taxon>Dikarya</taxon>
        <taxon>Ascomycota</taxon>
        <taxon>Saccharomycotina</taxon>
        <taxon>Saccharomycetes</taxon>
        <taxon>Saccharomycetales</taxon>
        <taxon>Saccharomycetaceae</taxon>
        <taxon>Nakaseomyces</taxon>
    </lineage>
</organism>
<evidence type="ECO:0000313" key="10">
    <source>
        <dbReference type="EMBL" id="KTA95849.1"/>
    </source>
</evidence>
<dbReference type="PANTHER" id="PTHR14614">
    <property type="entry name" value="HEPATOCELLULAR CARCINOMA-ASSOCIATED ANTIGEN"/>
    <property type="match status" value="1"/>
</dbReference>
<evidence type="ECO:0000256" key="3">
    <source>
        <dbReference type="ARBA" id="ARBA00012533"/>
    </source>
</evidence>
<evidence type="ECO:0000256" key="9">
    <source>
        <dbReference type="ARBA" id="ARBA00038126"/>
    </source>
</evidence>
<proteinExistence type="inferred from homology"/>
<protein>
    <recommendedName>
        <fullName evidence="3">protein-histidine N-methyltransferase</fullName>
        <ecNumber evidence="3">2.1.1.85</ecNumber>
    </recommendedName>
</protein>
<dbReference type="InterPro" id="IPR019410">
    <property type="entry name" value="Methyltransf_16"/>
</dbReference>
<dbReference type="VEuPathDB" id="FungiDB:GWK60_C00913"/>
<evidence type="ECO:0000256" key="1">
    <source>
        <dbReference type="ARBA" id="ARBA00004123"/>
    </source>
</evidence>
<dbReference type="InterPro" id="IPR029063">
    <property type="entry name" value="SAM-dependent_MTases_sf"/>
</dbReference>
<dbReference type="GO" id="GO:0005634">
    <property type="term" value="C:nucleus"/>
    <property type="evidence" value="ECO:0007669"/>
    <property type="project" value="UniProtKB-SubCell"/>
</dbReference>
<evidence type="ECO:0000313" key="11">
    <source>
        <dbReference type="Proteomes" id="UP000054886"/>
    </source>
</evidence>
<dbReference type="Proteomes" id="UP000054886">
    <property type="component" value="Unassembled WGS sequence"/>
</dbReference>
<sequence length="374" mass="41937">MSFSFGFTSESFSDDELNDDIVNVQQSQSDAQNSLAINPLDDPRLVSPEVIQPEVLDFSSVVRSLKDVRLTFETLSLFDGQIQLYRRELFDVKHQLMSESNVEQTTTNENGDPILEILLGDTAEDVRKNVYEGGLKSWECSIDIIELLNNHGKDFSTEQIFDMGCGTALPSTFVFGKYLQSKLDSGLNLILADYNKSVLELVTLPNLIITWAKTVLTEDEWISLQRSSDENVAIVGDELLLTTILLQAFMDDLSARKIKINLISGSWGRVFSNLVRHHVTPTRPLLVFSSETIYQPENLPVVAETLLDLYQGDNRTSTKALVAAKDIYFGVGGSVIEFESYLRKRLTESNLPITFDTFKVNSNLKRSIVALQST</sequence>
<dbReference type="VEuPathDB" id="FungiDB:CAGL0C01331g"/>
<dbReference type="Gene3D" id="3.40.50.150">
    <property type="entry name" value="Vaccinia Virus protein VP39"/>
    <property type="match status" value="1"/>
</dbReference>
<dbReference type="EC" id="2.1.1.85" evidence="3"/>
<dbReference type="GO" id="GO:0018064">
    <property type="term" value="F:protein-L-histidine N-tele-methyltransferase activity"/>
    <property type="evidence" value="ECO:0007669"/>
    <property type="project" value="UniProtKB-EC"/>
</dbReference>
<comment type="similarity">
    <text evidence="9">Belongs to the methyltransferase superfamily. METTL18 family.</text>
</comment>
<evidence type="ECO:0000256" key="4">
    <source>
        <dbReference type="ARBA" id="ARBA00022490"/>
    </source>
</evidence>
<dbReference type="OMA" id="ADVKFQM"/>
<dbReference type="GO" id="GO:0032259">
    <property type="term" value="P:methylation"/>
    <property type="evidence" value="ECO:0007669"/>
    <property type="project" value="UniProtKB-KW"/>
</dbReference>
<reference evidence="10 11" key="1">
    <citation type="submission" date="2015-10" db="EMBL/GenBank/DDBJ databases">
        <title>Draft genomes sequences of Candida glabrata isolates 1A, 1B, 2A, 2B, 3A and 3B.</title>
        <authorList>
            <person name="Haavelsrud O.E."/>
            <person name="Gaustad P."/>
        </authorList>
    </citation>
    <scope>NUCLEOTIDE SEQUENCE [LARGE SCALE GENOMIC DNA]</scope>
    <source>
        <strain evidence="10">910700640</strain>
    </source>
</reference>
<keyword evidence="6 10" id="KW-0808">Transferase</keyword>